<evidence type="ECO:0000313" key="2">
    <source>
        <dbReference type="EMBL" id="ALL01698.1"/>
    </source>
</evidence>
<dbReference type="RefSeq" id="WP_055409873.1">
    <property type="nucleotide sequence ID" value="NZ_CP013011.1"/>
</dbReference>
<dbReference type="AlphaFoldDB" id="A0A0P0N4J8"/>
<dbReference type="OrthoDB" id="14558at2157"/>
<reference evidence="3 5" key="2">
    <citation type="submission" date="2017-05" db="EMBL/GenBank/DDBJ databases">
        <title>The draft genome of the hyperthermophilic archaeon 'Pyrodictium delaneyi strain Hulk', an iron and nitrate reducer, reveals the capacity for sulfate reduction.</title>
        <authorList>
            <person name="Demey L.M."/>
            <person name="Miller C."/>
            <person name="Manzella M."/>
            <person name="Reguera G."/>
            <person name="Kashefi K."/>
        </authorList>
    </citation>
    <scope>NUCLEOTIDE SEQUENCE [LARGE SCALE GENOMIC DNA]</scope>
    <source>
        <strain evidence="3 5">Hulk</strain>
    </source>
</reference>
<organism evidence="2 4">
    <name type="scientific">Pyrodictium delaneyi</name>
    <dbReference type="NCBI Taxonomy" id="1273541"/>
    <lineage>
        <taxon>Archaea</taxon>
        <taxon>Thermoproteota</taxon>
        <taxon>Thermoprotei</taxon>
        <taxon>Desulfurococcales</taxon>
        <taxon>Pyrodictiaceae</taxon>
        <taxon>Pyrodictium</taxon>
    </lineage>
</organism>
<evidence type="ECO:0000313" key="4">
    <source>
        <dbReference type="Proteomes" id="UP000058613"/>
    </source>
</evidence>
<dbReference type="EMBL" id="CP013011">
    <property type="protein sequence ID" value="ALL01698.1"/>
    <property type="molecule type" value="Genomic_DNA"/>
</dbReference>
<evidence type="ECO:0000256" key="1">
    <source>
        <dbReference type="SAM" id="Coils"/>
    </source>
</evidence>
<accession>A0A0P0N4J8</accession>
<dbReference type="Proteomes" id="UP000196694">
    <property type="component" value="Unassembled WGS sequence"/>
</dbReference>
<dbReference type="GeneID" id="26099995"/>
<keyword evidence="5" id="KW-1185">Reference proteome</keyword>
<sequence length="105" mass="12866">MNEDALMLIDKYLGELIEQIVYKYRYNVDLEDEYDSLLRYIYKRLVKAWFRGQEVSLEELETALRNARKRKRQLEVLLSYLVSRYAARNGPIYLPQGRDWYDERY</sequence>
<evidence type="ECO:0000313" key="5">
    <source>
        <dbReference type="Proteomes" id="UP000196694"/>
    </source>
</evidence>
<name>A0A0P0N4J8_9CREN</name>
<dbReference type="EMBL" id="NCQP01000002">
    <property type="protein sequence ID" value="OWJ55073.1"/>
    <property type="molecule type" value="Genomic_DNA"/>
</dbReference>
<reference evidence="2 4" key="1">
    <citation type="submission" date="2015-10" db="EMBL/GenBank/DDBJ databases">
        <title>Complete genome sequence of hyperthermophilic archaeon Pyrodictium delaneyi Su06.</title>
        <authorList>
            <person name="Jung J.-H."/>
            <person name="Lin J."/>
            <person name="Holden J.F."/>
            <person name="Park C.-S."/>
        </authorList>
    </citation>
    <scope>NUCLEOTIDE SEQUENCE [LARGE SCALE GENOMIC DNA]</scope>
    <source>
        <strain evidence="2 4">Su06</strain>
    </source>
</reference>
<dbReference type="KEGG" id="pdl:Pyrde_1655"/>
<keyword evidence="1" id="KW-0175">Coiled coil</keyword>
<proteinExistence type="predicted"/>
<dbReference type="Proteomes" id="UP000058613">
    <property type="component" value="Chromosome"/>
</dbReference>
<protein>
    <submittedName>
        <fullName evidence="2">Uncharacterized protein</fullName>
    </submittedName>
</protein>
<feature type="coiled-coil region" evidence="1">
    <location>
        <begin position="50"/>
        <end position="77"/>
    </location>
</feature>
<gene>
    <name evidence="3" type="ORF">Pdsh_05140</name>
    <name evidence="2" type="ORF">Pyrde_1655</name>
</gene>
<evidence type="ECO:0000313" key="3">
    <source>
        <dbReference type="EMBL" id="OWJ55073.1"/>
    </source>
</evidence>